<keyword evidence="1" id="KW-0812">Transmembrane</keyword>
<name>A0A1E5LD10_9BACI</name>
<dbReference type="InterPro" id="IPR002881">
    <property type="entry name" value="DUF58"/>
</dbReference>
<dbReference type="Proteomes" id="UP000095209">
    <property type="component" value="Unassembled WGS sequence"/>
</dbReference>
<dbReference type="Pfam" id="PF01882">
    <property type="entry name" value="DUF58"/>
    <property type="match status" value="1"/>
</dbReference>
<keyword evidence="1" id="KW-0472">Membrane</keyword>
<evidence type="ECO:0000313" key="3">
    <source>
        <dbReference type="EMBL" id="OEH91964.1"/>
    </source>
</evidence>
<feature type="transmembrane region" description="Helical" evidence="1">
    <location>
        <begin position="36"/>
        <end position="56"/>
    </location>
</feature>
<feature type="transmembrane region" description="Helical" evidence="1">
    <location>
        <begin position="12"/>
        <end position="30"/>
    </location>
</feature>
<dbReference type="EMBL" id="MJEH01000040">
    <property type="protein sequence ID" value="OEH91964.1"/>
    <property type="molecule type" value="Genomic_DNA"/>
</dbReference>
<organism evidence="3 4">
    <name type="scientific">Bacillus solimangrovi</name>
    <dbReference type="NCBI Taxonomy" id="1305675"/>
    <lineage>
        <taxon>Bacteria</taxon>
        <taxon>Bacillati</taxon>
        <taxon>Bacillota</taxon>
        <taxon>Bacilli</taxon>
        <taxon>Bacillales</taxon>
        <taxon>Bacillaceae</taxon>
        <taxon>Bacillus</taxon>
    </lineage>
</organism>
<dbReference type="OrthoDB" id="140416at2"/>
<evidence type="ECO:0000313" key="4">
    <source>
        <dbReference type="Proteomes" id="UP000095209"/>
    </source>
</evidence>
<protein>
    <recommendedName>
        <fullName evidence="2">DUF58 domain-containing protein</fullName>
    </recommendedName>
</protein>
<proteinExistence type="predicted"/>
<dbReference type="PANTHER" id="PTHR34351:SF2">
    <property type="entry name" value="DUF58 DOMAIN-CONTAINING PROTEIN"/>
    <property type="match status" value="1"/>
</dbReference>
<gene>
    <name evidence="3" type="ORF">BFG57_17410</name>
</gene>
<dbReference type="RefSeq" id="WP_069718001.1">
    <property type="nucleotide sequence ID" value="NZ_MJEH01000040.1"/>
</dbReference>
<feature type="domain" description="DUF58" evidence="2">
    <location>
        <begin position="204"/>
        <end position="336"/>
    </location>
</feature>
<reference evidence="3 4" key="1">
    <citation type="submission" date="2016-08" db="EMBL/GenBank/DDBJ databases">
        <title>Genome of Bacillus solimangrovi GH2-4.</title>
        <authorList>
            <person name="Lim S."/>
            <person name="Kim B.-C."/>
        </authorList>
    </citation>
    <scope>NUCLEOTIDE SEQUENCE [LARGE SCALE GENOMIC DNA]</scope>
    <source>
        <strain evidence="3 4">GH2-4</strain>
    </source>
</reference>
<dbReference type="STRING" id="1305675.BFG57_17410"/>
<accession>A0A1E5LD10</accession>
<evidence type="ECO:0000256" key="1">
    <source>
        <dbReference type="SAM" id="Phobius"/>
    </source>
</evidence>
<comment type="caution">
    <text evidence="3">The sequence shown here is derived from an EMBL/GenBank/DDBJ whole genome shotgun (WGS) entry which is preliminary data.</text>
</comment>
<keyword evidence="1" id="KW-1133">Transmembrane helix</keyword>
<dbReference type="AlphaFoldDB" id="A0A1E5LD10"/>
<dbReference type="PANTHER" id="PTHR34351">
    <property type="entry name" value="SLR1927 PROTEIN-RELATED"/>
    <property type="match status" value="1"/>
</dbReference>
<keyword evidence="4" id="KW-1185">Reference proteome</keyword>
<evidence type="ECO:0000259" key="2">
    <source>
        <dbReference type="Pfam" id="PF01882"/>
    </source>
</evidence>
<sequence length="394" mass="45819">MKEFLSKWQTVKGAAFIVGIGTATYAYAMFQGGFVSWFLFYTILPFLVYMIGLYFYPLSDIKAARIIEDKHYMVNDEMTVQIELKRKFPFPLYYILVKEVLPHSLSHNTQPKKMKLLWVTRTLRFSYTIDELPRGDHRLLHLQIRTGEILGLIEKEKRVFTQSRVLVYPHIQTIKIPELLKGFGEKRANSSLYANEKSSLTSSIRSYQAGDRFSWIDWKASARTNELLTREFDKEENLSYMLYLDRTPSEVHDDFEESITYAASFVQATLRQLMEVGLTSVGESRKVFSVARGEHHFQKIYSHLAAVQSDSRIPYSQVIVEEVEQVARNAKLVHVFVIQKASVANVPQLQELLKRRVRFLVVISSLDPSQEMFVQSLRKSGVLVYWKKEKKVFL</sequence>